<dbReference type="SUPFAM" id="SSF55282">
    <property type="entry name" value="RL5-like"/>
    <property type="match status" value="1"/>
</dbReference>
<dbReference type="Pfam" id="PF00281">
    <property type="entry name" value="Ribosomal_L5"/>
    <property type="match status" value="1"/>
</dbReference>
<dbReference type="InterPro" id="IPR031310">
    <property type="entry name" value="Ribosomal_uL5_N"/>
</dbReference>
<dbReference type="InterPro" id="IPR022803">
    <property type="entry name" value="Ribosomal_uL5_dom_sf"/>
</dbReference>
<feature type="domain" description="Large ribosomal subunit protein uL5 C-terminal" evidence="5">
    <location>
        <begin position="201"/>
        <end position="261"/>
    </location>
</feature>
<dbReference type="GO" id="GO:1990904">
    <property type="term" value="C:ribonucleoprotein complex"/>
    <property type="evidence" value="ECO:0007669"/>
    <property type="project" value="UniProtKB-KW"/>
</dbReference>
<dbReference type="OrthoDB" id="539541at2759"/>
<accession>A0A9W4WZA3</accession>
<dbReference type="AlphaFoldDB" id="A0A9W4WZA3"/>
<dbReference type="Gene3D" id="3.30.1440.10">
    <property type="match status" value="2"/>
</dbReference>
<dbReference type="InterPro" id="IPR014722">
    <property type="entry name" value="Rib_uL2_dom2"/>
</dbReference>
<proteinExistence type="inferred from homology"/>
<dbReference type="InterPro" id="IPR008991">
    <property type="entry name" value="Translation_prot_SH3-like_sf"/>
</dbReference>
<reference evidence="6" key="1">
    <citation type="submission" date="2022-08" db="EMBL/GenBank/DDBJ databases">
        <authorList>
            <person name="Kallberg Y."/>
            <person name="Tangrot J."/>
            <person name="Rosling A."/>
        </authorList>
    </citation>
    <scope>NUCLEOTIDE SEQUENCE</scope>
    <source>
        <strain evidence="6">Wild A</strain>
    </source>
</reference>
<evidence type="ECO:0000259" key="4">
    <source>
        <dbReference type="Pfam" id="PF00281"/>
    </source>
</evidence>
<evidence type="ECO:0000259" key="5">
    <source>
        <dbReference type="Pfam" id="PF00673"/>
    </source>
</evidence>
<sequence length="265" mass="30504">MLKSKLKSGDVVKVITGKYRGVIDYISKIDPENQVVFLKKANKKKYDKSTPENKRKKDKKQITKIGFQEVEENEVEKTEISLETIRKFMEKWMIFGFDFDRGEYAEIERWEEENSPEGTKRKEIKGLVEKKFQHTSPMQVTDIEKIVLNCGIGQAVSNKQFLDNTEKALIQIAGGQKPILTYARNSITTFKLREGMPIGCISAKKFDRVGNYNVGINDLNIFPTVPYDLTFKNQGLQITIVFKSNSSEENSYFLSLLGFPFKKKE</sequence>
<feature type="domain" description="Large ribosomal subunit protein uL5 N-terminal" evidence="4">
    <location>
        <begin position="136"/>
        <end position="193"/>
    </location>
</feature>
<evidence type="ECO:0000313" key="7">
    <source>
        <dbReference type="Proteomes" id="UP001153678"/>
    </source>
</evidence>
<comment type="caution">
    <text evidence="6">The sequence shown here is derived from an EMBL/GenBank/DDBJ whole genome shotgun (WGS) entry which is preliminary data.</text>
</comment>
<dbReference type="SUPFAM" id="SSF50104">
    <property type="entry name" value="Translation proteins SH3-like domain"/>
    <property type="match status" value="1"/>
</dbReference>
<gene>
    <name evidence="6" type="ORF">FWILDA_LOCUS6727</name>
</gene>
<evidence type="ECO:0000313" key="6">
    <source>
        <dbReference type="EMBL" id="CAI2174708.1"/>
    </source>
</evidence>
<name>A0A9W4WZA3_9GLOM</name>
<dbReference type="GO" id="GO:0003735">
    <property type="term" value="F:structural constituent of ribosome"/>
    <property type="evidence" value="ECO:0007669"/>
    <property type="project" value="InterPro"/>
</dbReference>
<evidence type="ECO:0000256" key="1">
    <source>
        <dbReference type="ARBA" id="ARBA00008553"/>
    </source>
</evidence>
<dbReference type="GO" id="GO:0005840">
    <property type="term" value="C:ribosome"/>
    <property type="evidence" value="ECO:0007669"/>
    <property type="project" value="UniProtKB-KW"/>
</dbReference>
<organism evidence="6 7">
    <name type="scientific">Funneliformis geosporum</name>
    <dbReference type="NCBI Taxonomy" id="1117311"/>
    <lineage>
        <taxon>Eukaryota</taxon>
        <taxon>Fungi</taxon>
        <taxon>Fungi incertae sedis</taxon>
        <taxon>Mucoromycota</taxon>
        <taxon>Glomeromycotina</taxon>
        <taxon>Glomeromycetes</taxon>
        <taxon>Glomerales</taxon>
        <taxon>Glomeraceae</taxon>
        <taxon>Funneliformis</taxon>
    </lineage>
</organism>
<dbReference type="GO" id="GO:0006412">
    <property type="term" value="P:translation"/>
    <property type="evidence" value="ECO:0007669"/>
    <property type="project" value="InterPro"/>
</dbReference>
<comment type="similarity">
    <text evidence="1">Belongs to the universal ribosomal protein uL5 family.</text>
</comment>
<evidence type="ECO:0000256" key="3">
    <source>
        <dbReference type="ARBA" id="ARBA00023274"/>
    </source>
</evidence>
<dbReference type="PANTHER" id="PTHR11994">
    <property type="entry name" value="60S RIBOSOMAL PROTEIN L11-RELATED"/>
    <property type="match status" value="1"/>
</dbReference>
<dbReference type="InterPro" id="IPR002132">
    <property type="entry name" value="Ribosomal_uL5"/>
</dbReference>
<keyword evidence="3" id="KW-0687">Ribonucleoprotein</keyword>
<dbReference type="Proteomes" id="UP001153678">
    <property type="component" value="Unassembled WGS sequence"/>
</dbReference>
<protein>
    <submittedName>
        <fullName evidence="6">1724_t:CDS:1</fullName>
    </submittedName>
</protein>
<dbReference type="InterPro" id="IPR031309">
    <property type="entry name" value="Ribosomal_uL5_C"/>
</dbReference>
<evidence type="ECO:0000256" key="2">
    <source>
        <dbReference type="ARBA" id="ARBA00022980"/>
    </source>
</evidence>
<dbReference type="Gene3D" id="2.30.30.30">
    <property type="match status" value="1"/>
</dbReference>
<dbReference type="Pfam" id="PF00673">
    <property type="entry name" value="Ribosomal_L5_C"/>
    <property type="match status" value="1"/>
</dbReference>
<keyword evidence="2" id="KW-0689">Ribosomal protein</keyword>
<dbReference type="EMBL" id="CAMKVN010001249">
    <property type="protein sequence ID" value="CAI2174708.1"/>
    <property type="molecule type" value="Genomic_DNA"/>
</dbReference>
<keyword evidence="7" id="KW-1185">Reference proteome</keyword>